<dbReference type="InterPro" id="IPR013694">
    <property type="entry name" value="VIT"/>
</dbReference>
<evidence type="ECO:0000313" key="3">
    <source>
        <dbReference type="EMBL" id="TWV97372.1"/>
    </source>
</evidence>
<sequence>MNGRSIPLRILDTRLRDNMYNFGLVILVLTLIFFCIGEVIPPKGESEYMGWFFANYFFTCVYFAALLSSGRLRKRRDGLPLMILFLLIFLVSAYSLNRFISVFAESANWFAVTILLCSANYIAFAYLRFLPVWTRLCMFFLLGLSFCCFLYMAVYIFPISLFGLAGFFLFGIPLHAILPLLFCLYTIRVWRRNRQQRRSYDIAFLSGIGATVLFVAVYALLWRVSVVEVEKQYESSAINNDLPKWVNLVSKVSTGPVTQKVLVADAGYTVPDTWGESSFFLRGGRRQVLHDPLVMISACLGGTADIPWEDRAAILETFYDDQPDKELHLWSDEDLVTSHVQTATQIWPALRLAYTEKTINVKNKGAQNRFNQQEAIYRFQLPEGALVSSLSLWINGKEEKGILTTKTKADSAYTSIVGQERRDPSVVHWREGNMIAVRVFPVLGGEERQFKIGITAPLSLEHGQLIYRNIPFKGPSAISAGEKVDVQFETLPSDLHYSAAFSREEKNTLVNIGGYREEWMLSMKDEGLVHQVFSNKDMMYTAVPYKKELGNADIKAVYLDINSSWTTAAFNKVYTLLNNYRVWVYVDDKLKEMTVLNRDELFTQLSAQRFSLFPFHKITDPDKALVITSSVVKSPRFDDLGDCIFTSDLKEWLGPSHRVMLFNMGGALSPYLRTLKECRAFRYDQGEVNDLQSLLQNKRFPLDIENDQRVVIEAADMAITVHPGAGGTTAPDHLQRLFAYNHIMQAMGPHLLTGGETADTLVAEAQEAHIVTPLSSLIVLETQADYDRFNIKDSNGSLKNAAIQNKGAVPEPHEWVLIIMAVLLLIGLKYRSVFSKRFNWING</sequence>
<feature type="transmembrane region" description="Helical" evidence="1">
    <location>
        <begin position="20"/>
        <end position="42"/>
    </location>
</feature>
<accession>A0A5C6LP46</accession>
<dbReference type="InterPro" id="IPR031005">
    <property type="entry name" value="Sorted_by_XrtN"/>
</dbReference>
<feature type="transmembrane region" description="Helical" evidence="1">
    <location>
        <begin position="109"/>
        <end position="127"/>
    </location>
</feature>
<keyword evidence="1" id="KW-0812">Transmembrane</keyword>
<proteinExistence type="predicted"/>
<dbReference type="EMBL" id="VOHS01000030">
    <property type="protein sequence ID" value="TWV97372.1"/>
    <property type="molecule type" value="Genomic_DNA"/>
</dbReference>
<feature type="transmembrane region" description="Helical" evidence="1">
    <location>
        <begin position="79"/>
        <end position="97"/>
    </location>
</feature>
<feature type="transmembrane region" description="Helical" evidence="1">
    <location>
        <begin position="815"/>
        <end position="834"/>
    </location>
</feature>
<evidence type="ECO:0000313" key="4">
    <source>
        <dbReference type="Proteomes" id="UP000318815"/>
    </source>
</evidence>
<dbReference type="AlphaFoldDB" id="A0A5C6LP46"/>
<feature type="transmembrane region" description="Helical" evidence="1">
    <location>
        <begin position="202"/>
        <end position="222"/>
    </location>
</feature>
<name>A0A5C6LP46_9BACT</name>
<protein>
    <submittedName>
        <fullName evidence="3">XrtN system VIT domain-containing protein</fullName>
    </submittedName>
</protein>
<feature type="transmembrane region" description="Helical" evidence="1">
    <location>
        <begin position="167"/>
        <end position="190"/>
    </location>
</feature>
<dbReference type="Pfam" id="PF08487">
    <property type="entry name" value="VIT"/>
    <property type="match status" value="1"/>
</dbReference>
<dbReference type="Proteomes" id="UP000318815">
    <property type="component" value="Unassembled WGS sequence"/>
</dbReference>
<keyword evidence="1" id="KW-0472">Membrane</keyword>
<evidence type="ECO:0000256" key="1">
    <source>
        <dbReference type="SAM" id="Phobius"/>
    </source>
</evidence>
<keyword evidence="4" id="KW-1185">Reference proteome</keyword>
<comment type="caution">
    <text evidence="3">The sequence shown here is derived from an EMBL/GenBank/DDBJ whole genome shotgun (WGS) entry which is preliminary data.</text>
</comment>
<feature type="transmembrane region" description="Helical" evidence="1">
    <location>
        <begin position="139"/>
        <end position="161"/>
    </location>
</feature>
<organism evidence="3 4">
    <name type="scientific">Chitinophaga pinensis</name>
    <dbReference type="NCBI Taxonomy" id="79329"/>
    <lineage>
        <taxon>Bacteria</taxon>
        <taxon>Pseudomonadati</taxon>
        <taxon>Bacteroidota</taxon>
        <taxon>Chitinophagia</taxon>
        <taxon>Chitinophagales</taxon>
        <taxon>Chitinophagaceae</taxon>
        <taxon>Chitinophaga</taxon>
    </lineage>
</organism>
<keyword evidence="1" id="KW-1133">Transmembrane helix</keyword>
<reference evidence="3 4" key="1">
    <citation type="submission" date="2019-08" db="EMBL/GenBank/DDBJ databases">
        <title>Whole genome sequencing of chitin degrading bacteria Chitinophaga pinensis YS16.</title>
        <authorList>
            <person name="Singh R.P."/>
            <person name="Manchanda G."/>
            <person name="Maurya I.K."/>
            <person name="Joshi N.K."/>
            <person name="Srivastava A.K."/>
        </authorList>
    </citation>
    <scope>NUCLEOTIDE SEQUENCE [LARGE SCALE GENOMIC DNA]</scope>
    <source>
        <strain evidence="3 4">YS-16</strain>
    </source>
</reference>
<dbReference type="RefSeq" id="WP_146307135.1">
    <property type="nucleotide sequence ID" value="NZ_VOHS01000030.1"/>
</dbReference>
<feature type="transmembrane region" description="Helical" evidence="1">
    <location>
        <begin position="48"/>
        <end position="67"/>
    </location>
</feature>
<dbReference type="NCBIfam" id="TIGR04477">
    <property type="entry name" value="sorted_by_XrtN"/>
    <property type="match status" value="1"/>
</dbReference>
<dbReference type="OrthoDB" id="1801976at2"/>
<evidence type="ECO:0000259" key="2">
    <source>
        <dbReference type="PROSITE" id="PS51468"/>
    </source>
</evidence>
<feature type="domain" description="VIT" evidence="2">
    <location>
        <begin position="323"/>
        <end position="456"/>
    </location>
</feature>
<gene>
    <name evidence="3" type="ORF">FEF09_22180</name>
</gene>
<dbReference type="PROSITE" id="PS51468">
    <property type="entry name" value="VIT"/>
    <property type="match status" value="1"/>
</dbReference>